<name>A0A9Q3GTH6_9BASI</name>
<keyword evidence="2" id="KW-1185">Reference proteome</keyword>
<proteinExistence type="predicted"/>
<organism evidence="1 2">
    <name type="scientific">Austropuccinia psidii MF-1</name>
    <dbReference type="NCBI Taxonomy" id="1389203"/>
    <lineage>
        <taxon>Eukaryota</taxon>
        <taxon>Fungi</taxon>
        <taxon>Dikarya</taxon>
        <taxon>Basidiomycota</taxon>
        <taxon>Pucciniomycotina</taxon>
        <taxon>Pucciniomycetes</taxon>
        <taxon>Pucciniales</taxon>
        <taxon>Sphaerophragmiaceae</taxon>
        <taxon>Austropuccinia</taxon>
    </lineage>
</organism>
<evidence type="ECO:0000313" key="2">
    <source>
        <dbReference type="Proteomes" id="UP000765509"/>
    </source>
</evidence>
<protein>
    <submittedName>
        <fullName evidence="1">Uncharacterized protein</fullName>
    </submittedName>
</protein>
<gene>
    <name evidence="1" type="ORF">O181_018407</name>
</gene>
<dbReference type="Proteomes" id="UP000765509">
    <property type="component" value="Unassembled WGS sequence"/>
</dbReference>
<dbReference type="EMBL" id="AVOT02005282">
    <property type="protein sequence ID" value="MBW0478692.1"/>
    <property type="molecule type" value="Genomic_DNA"/>
</dbReference>
<dbReference type="AlphaFoldDB" id="A0A9Q3GTH6"/>
<comment type="caution">
    <text evidence="1">The sequence shown here is derived from an EMBL/GenBank/DDBJ whole genome shotgun (WGS) entry which is preliminary data.</text>
</comment>
<evidence type="ECO:0000313" key="1">
    <source>
        <dbReference type="EMBL" id="MBW0478692.1"/>
    </source>
</evidence>
<accession>A0A9Q3GTH6</accession>
<sequence>MIFHDYTMSSDSFCACSNSIDSDSNESMELMKSRSPNTSDVHLKAAMESLMNLSSLYIEQEVPIPPPPLISVPGITFGSIIILLELGLEMNIHITHMTICLIQFQNPQKIKQKAHIQAQTRKKF</sequence>
<reference evidence="1" key="1">
    <citation type="submission" date="2021-03" db="EMBL/GenBank/DDBJ databases">
        <title>Draft genome sequence of rust myrtle Austropuccinia psidii MF-1, a brazilian biotype.</title>
        <authorList>
            <person name="Quecine M.C."/>
            <person name="Pachon D.M.R."/>
            <person name="Bonatelli M.L."/>
            <person name="Correr F.H."/>
            <person name="Franceschini L.M."/>
            <person name="Leite T.F."/>
            <person name="Margarido G.R.A."/>
            <person name="Almeida C.A."/>
            <person name="Ferrarezi J.A."/>
            <person name="Labate C.A."/>
        </authorList>
    </citation>
    <scope>NUCLEOTIDE SEQUENCE</scope>
    <source>
        <strain evidence="1">MF-1</strain>
    </source>
</reference>